<dbReference type="PANTHER" id="PTHR46928">
    <property type="entry name" value="MESENCHYME-SPECIFIC CELL SURFACE GLYCOPROTEIN"/>
    <property type="match status" value="1"/>
</dbReference>
<reference evidence="3 4" key="1">
    <citation type="submission" date="2024-02" db="EMBL/GenBank/DDBJ databases">
        <title>Chromosome-scale genome assembly of the rough periwinkle Littorina saxatilis.</title>
        <authorList>
            <person name="De Jode A."/>
            <person name="Faria R."/>
            <person name="Formenti G."/>
            <person name="Sims Y."/>
            <person name="Smith T.P."/>
            <person name="Tracey A."/>
            <person name="Wood J.M.D."/>
            <person name="Zagrodzka Z.B."/>
            <person name="Johannesson K."/>
            <person name="Butlin R.K."/>
            <person name="Leder E.H."/>
        </authorList>
    </citation>
    <scope>NUCLEOTIDE SEQUENCE [LARGE SCALE GENOMIC DNA]</scope>
    <source>
        <strain evidence="3">Snail1</strain>
        <tissue evidence="3">Muscle</tissue>
    </source>
</reference>
<dbReference type="PANTHER" id="PTHR46928:SF1">
    <property type="entry name" value="MESENCHYME-SPECIFIC CELL SURFACE GLYCOPROTEIN"/>
    <property type="match status" value="1"/>
</dbReference>
<organism evidence="3 4">
    <name type="scientific">Littorina saxatilis</name>
    <dbReference type="NCBI Taxonomy" id="31220"/>
    <lineage>
        <taxon>Eukaryota</taxon>
        <taxon>Metazoa</taxon>
        <taxon>Spiralia</taxon>
        <taxon>Lophotrochozoa</taxon>
        <taxon>Mollusca</taxon>
        <taxon>Gastropoda</taxon>
        <taxon>Caenogastropoda</taxon>
        <taxon>Littorinimorpha</taxon>
        <taxon>Littorinoidea</taxon>
        <taxon>Littorinidae</taxon>
        <taxon>Littorina</taxon>
    </lineage>
</organism>
<sequence length="583" mass="63699">MFSCLSQSNMKASNIIVLVACLAVGGQSYLVLQNKAYIQLNDVNGGKTINASTYNRIDFDHFTNILYVLAKEPGRMTAFVLGSDGTPSQLTEWVFNTLETGQPLDIEVCRPVNSGGPPRVAISFEDPSSASADGVVRVYEALTQLVTDMTLIKEIAVGAQPVDIEYGEDCNIMLVANRGRPTQEGNVYRDPEGTVTKIVTPPDFNENSPIISTNINFGGLFTGPGSSEFIELLREENFRFAPLRQPDNTLLSVMQNIEPEHVVLAPNFQAAYVSLPKNNALARLNLDTNQISTVFPLGNRSWTDYYMDASDLDGVANMRSYNIHSLMQPTELKWISKDGRDWLIMLDTGRLDSSPVYGTPDHQRGKTLMQNGDIVSADSQLQAQLLDDDELGRLWVSTEDGKRASDGKLETVFTFGGRGFSIHDANTFKTVSGVVDNIEQVSKQFYRNVFNTAYLSDDSTPAVDVEATSPSLGPNLGSMAVGDYEGKTVMFFGSATSGILYVYQLSPDTDCPQPVFHSVHRAGSSAFSWSQSFGQGNMGDIGITDMMYLKDDNLLPVLVVASATSNSISIYSVGDNVFSPPRQ</sequence>
<accession>A0AAN9FZD3</accession>
<proteinExistence type="predicted"/>
<comment type="caution">
    <text evidence="3">The sequence shown here is derived from an EMBL/GenBank/DDBJ whole genome shotgun (WGS) entry which is preliminary data.</text>
</comment>
<keyword evidence="1" id="KW-1133">Transmembrane helix</keyword>
<evidence type="ECO:0000256" key="1">
    <source>
        <dbReference type="SAM" id="Phobius"/>
    </source>
</evidence>
<dbReference type="Pfam" id="PF22494">
    <property type="entry name" value="choice_anch_I"/>
    <property type="match status" value="1"/>
</dbReference>
<evidence type="ECO:0000313" key="4">
    <source>
        <dbReference type="Proteomes" id="UP001374579"/>
    </source>
</evidence>
<keyword evidence="1" id="KW-0812">Transmembrane</keyword>
<feature type="transmembrane region" description="Helical" evidence="1">
    <location>
        <begin position="12"/>
        <end position="32"/>
    </location>
</feature>
<dbReference type="EMBL" id="JBAMIC010001945">
    <property type="protein sequence ID" value="KAK7089387.1"/>
    <property type="molecule type" value="Genomic_DNA"/>
</dbReference>
<feature type="domain" description="Choice-of-anchor I" evidence="2">
    <location>
        <begin position="155"/>
        <end position="523"/>
    </location>
</feature>
<evidence type="ECO:0000313" key="3">
    <source>
        <dbReference type="EMBL" id="KAK7089387.1"/>
    </source>
</evidence>
<keyword evidence="1" id="KW-0472">Membrane</keyword>
<dbReference type="AlphaFoldDB" id="A0AAN9FZD3"/>
<protein>
    <recommendedName>
        <fullName evidence="2">Choice-of-anchor I domain-containing protein</fullName>
    </recommendedName>
</protein>
<dbReference type="Proteomes" id="UP001374579">
    <property type="component" value="Unassembled WGS sequence"/>
</dbReference>
<keyword evidence="4" id="KW-1185">Reference proteome</keyword>
<dbReference type="InterPro" id="IPR052956">
    <property type="entry name" value="Mesenchyme-surface_protein"/>
</dbReference>
<dbReference type="SUPFAM" id="SSF75011">
    <property type="entry name" value="3-carboxy-cis,cis-mucoante lactonizing enzyme"/>
    <property type="match status" value="1"/>
</dbReference>
<evidence type="ECO:0000259" key="2">
    <source>
        <dbReference type="Pfam" id="PF22494"/>
    </source>
</evidence>
<dbReference type="InterPro" id="IPR055188">
    <property type="entry name" value="Choice_anch_I"/>
</dbReference>
<name>A0AAN9FZD3_9CAEN</name>
<gene>
    <name evidence="3" type="ORF">V1264_024898</name>
</gene>